<name>A0ACC1RYS0_9APHY</name>
<proteinExistence type="predicted"/>
<keyword evidence="2" id="KW-1185">Reference proteome</keyword>
<gene>
    <name evidence="1" type="ORF">NM688_g7997</name>
</gene>
<accession>A0ACC1RYS0</accession>
<evidence type="ECO:0000313" key="2">
    <source>
        <dbReference type="Proteomes" id="UP001148662"/>
    </source>
</evidence>
<evidence type="ECO:0000313" key="1">
    <source>
        <dbReference type="EMBL" id="KAJ3528460.1"/>
    </source>
</evidence>
<dbReference type="EMBL" id="JANHOG010002019">
    <property type="protein sequence ID" value="KAJ3528460.1"/>
    <property type="molecule type" value="Genomic_DNA"/>
</dbReference>
<sequence length="646" mass="70619">MLKVTPPPPTIPEVSVNTSAALLDIPKPPPSPSAAHMLSPTSPTPRTTKRRSFLPIDVSPIPIPAASAFLPGVTATNGDDGDAASRTTPSPIVTENMEQLQRKEDDRAREARTRALRSVMAYLRDMYDLGLSQQPNTLSVYGGSPDGMGSGLRSRRPTVVDNGRMPSESSISSNSSLRSDGSSHLRSVESRMGLRSAGSAQTNSVASVESSGSGEERKFKDDKGKRARILREIVETERTYVKGLQELVDIYIKPAAAPVSALGSVGQSTVPSAERKIVFGGLEALFSFHKQSFLPALERATAPIMRSAPELAELDSDGRLSLEVARAVANIFVSHAAFMKMYSTYINNFDNSVQRIRTWVSEKSTGHATTLSPSSSTAQLVGLGLTMSAVTTPGALPEPMQANVAPLSSSQRKRIKAYLKRCRMNPRHSQLNLEGYLLLPVQRIPRYRLLLEDLVRSSPPMDSFIEDPLDRALAEISSLATNMNEGKRESESRRKLVQWQSRIRGKFPSPLVQPHRRLIMDGPLYLTRVVRKETVSFEVIDSKGDSSTVQVECLSPELTPRTLIGILCNDLLVLCRDASEGHDPNSQVDLWAVLRMQTLPQPASIVHGNALRLVDNKAILYFDTPSTSDALNWFRAINLHIPASKA</sequence>
<comment type="caution">
    <text evidence="1">The sequence shown here is derived from an EMBL/GenBank/DDBJ whole genome shotgun (WGS) entry which is preliminary data.</text>
</comment>
<organism evidence="1 2">
    <name type="scientific">Phlebia brevispora</name>
    <dbReference type="NCBI Taxonomy" id="194682"/>
    <lineage>
        <taxon>Eukaryota</taxon>
        <taxon>Fungi</taxon>
        <taxon>Dikarya</taxon>
        <taxon>Basidiomycota</taxon>
        <taxon>Agaricomycotina</taxon>
        <taxon>Agaricomycetes</taxon>
        <taxon>Polyporales</taxon>
        <taxon>Meruliaceae</taxon>
        <taxon>Phlebia</taxon>
    </lineage>
</organism>
<reference evidence="1" key="1">
    <citation type="submission" date="2022-07" db="EMBL/GenBank/DDBJ databases">
        <title>Genome Sequence of Phlebia brevispora.</title>
        <authorList>
            <person name="Buettner E."/>
        </authorList>
    </citation>
    <scope>NUCLEOTIDE SEQUENCE</scope>
    <source>
        <strain evidence="1">MPL23</strain>
    </source>
</reference>
<dbReference type="Proteomes" id="UP001148662">
    <property type="component" value="Unassembled WGS sequence"/>
</dbReference>
<protein>
    <submittedName>
        <fullName evidence="1">Uncharacterized protein</fullName>
    </submittedName>
</protein>